<dbReference type="Gene3D" id="2.30.110.10">
    <property type="entry name" value="Electron Transport, Fmn-binding Protein, Chain A"/>
    <property type="match status" value="1"/>
</dbReference>
<feature type="region of interest" description="Disordered" evidence="2">
    <location>
        <begin position="762"/>
        <end position="833"/>
    </location>
</feature>
<reference evidence="4" key="1">
    <citation type="submission" date="2020-01" db="EMBL/GenBank/DDBJ databases">
        <authorList>
            <consortium name="DOE Joint Genome Institute"/>
            <person name="Haridas S."/>
            <person name="Albert R."/>
            <person name="Binder M."/>
            <person name="Bloem J."/>
            <person name="Labutti K."/>
            <person name="Salamov A."/>
            <person name="Andreopoulos B."/>
            <person name="Baker S.E."/>
            <person name="Barry K."/>
            <person name="Bills G."/>
            <person name="Bluhm B.H."/>
            <person name="Cannon C."/>
            <person name="Castanera R."/>
            <person name="Culley D.E."/>
            <person name="Daum C."/>
            <person name="Ezra D."/>
            <person name="Gonzalez J.B."/>
            <person name="Henrissat B."/>
            <person name="Kuo A."/>
            <person name="Liang C."/>
            <person name="Lipzen A."/>
            <person name="Lutzoni F."/>
            <person name="Magnuson J."/>
            <person name="Mondo S."/>
            <person name="Nolan M."/>
            <person name="Ohm R."/>
            <person name="Pangilinan J."/>
            <person name="Park H.-J."/>
            <person name="Ramirez L."/>
            <person name="Alfaro M."/>
            <person name="Sun H."/>
            <person name="Tritt A."/>
            <person name="Yoshinaga Y."/>
            <person name="Zwiers L.-H."/>
            <person name="Turgeon B.G."/>
            <person name="Goodwin S.B."/>
            <person name="Spatafora J.W."/>
            <person name="Crous P.W."/>
            <person name="Grigoriev I.V."/>
        </authorList>
    </citation>
    <scope>NUCLEOTIDE SEQUENCE</scope>
    <source>
        <strain evidence="4">P77</strain>
    </source>
</reference>
<dbReference type="InterPro" id="IPR002563">
    <property type="entry name" value="Flavin_Rdtase-like_dom"/>
</dbReference>
<feature type="compositionally biased region" description="Basic and acidic residues" evidence="2">
    <location>
        <begin position="107"/>
        <end position="116"/>
    </location>
</feature>
<name>A0A6A5KX89_9PLEO</name>
<gene>
    <name evidence="4" type="ORF">BDW02DRAFT_563703</name>
</gene>
<dbReference type="PANTHER" id="PTHR30466:SF1">
    <property type="entry name" value="FMN REDUCTASE (NADH) RUTF"/>
    <property type="match status" value="1"/>
</dbReference>
<evidence type="ECO:0000259" key="3">
    <source>
        <dbReference type="SMART" id="SM00903"/>
    </source>
</evidence>
<feature type="domain" description="Flavin reductase like" evidence="3">
    <location>
        <begin position="135"/>
        <end position="307"/>
    </location>
</feature>
<feature type="compositionally biased region" description="Polar residues" evidence="2">
    <location>
        <begin position="817"/>
        <end position="827"/>
    </location>
</feature>
<keyword evidence="5" id="KW-1185">Reference proteome</keyword>
<evidence type="ECO:0000256" key="1">
    <source>
        <dbReference type="ARBA" id="ARBA00023002"/>
    </source>
</evidence>
<evidence type="ECO:0000313" key="5">
    <source>
        <dbReference type="Proteomes" id="UP000800040"/>
    </source>
</evidence>
<dbReference type="SUPFAM" id="SSF50475">
    <property type="entry name" value="FMN-binding split barrel"/>
    <property type="match status" value="1"/>
</dbReference>
<keyword evidence="1" id="KW-0560">Oxidoreductase</keyword>
<dbReference type="GO" id="GO:0042602">
    <property type="term" value="F:riboflavin reductase (NADPH) activity"/>
    <property type="evidence" value="ECO:0007669"/>
    <property type="project" value="TreeGrafter"/>
</dbReference>
<dbReference type="PANTHER" id="PTHR30466">
    <property type="entry name" value="FLAVIN REDUCTASE"/>
    <property type="match status" value="1"/>
</dbReference>
<dbReference type="InterPro" id="IPR050268">
    <property type="entry name" value="NADH-dep_flavin_reductase"/>
</dbReference>
<dbReference type="AlphaFoldDB" id="A0A6A5KX89"/>
<protein>
    <recommendedName>
        <fullName evidence="3">Flavin reductase like domain-containing protein</fullName>
    </recommendedName>
</protein>
<evidence type="ECO:0000256" key="2">
    <source>
        <dbReference type="SAM" id="MobiDB-lite"/>
    </source>
</evidence>
<accession>A0A6A5KX89</accession>
<sequence length="873" mass="98463">MALSHRPPSHFFAAFYRWNIHTQRRRPCVIASQCALNITRSRDGICTPRDYHATRPLRQQDQPERKVQAENGTAPNELVQGISGRGGQRILRPADAPQEEAATKQPSTDEHETQHELLDPELETEKLKTSVRSLMRNVPSSVAVVTATCIDPDSKQRLPVGVAVSSLSTVTLDPPTISFNLKEPSKTLDAIRAADGRFRVHFPAADGGGAKAVELFCRGNHADAYDLRTKQLKIVLPKSSYKNYPSTTTPSLAPQLWDDFILGAMECTVTHELPVADHVILVAKINTMENKKTNSLTILYVDGGYRHPKGDTIYTAGRTRPLSDNEGVSSVWDFPLFPGIKERQHYLEQIKTMVKGNPAYHDTPSNKESYRQVDANLPWGASNLGINLRALIAECRKELGLSDGLKPGADSLPILSDFYGPLTPSMINQIVDRAKKLVAMDTMFLSQHYAVFMAQLGVSPGARDILPSDIMQPLREEGLAPPFEPRRGFTERGTLDITKAEQIEYHLREHLRRMTYDAALKLPFESAMEAIGEKKITAIIFKKARSRLLSQTHPALFAAPEIDIAGEVTQEEIRLVICRLINRLHVHSQNDFRKQISMDWCETLRRLGVNPTITGMSVEFLWGKVKHLYLSTRKFREFPRAIDKMLEPWFVWNVSWDDLEERVKQLIVKNTLRATRWSPKDRLAAMGLHWEATVTLPSEDALDGKVKQPLSQGHILETLVAKELKKHYGKGTEEENECIASYLKETYHFDVTLKPTVYIPGASPSKSSSDEMREAMMASLSVRQEQAWPEPIQQSYTQPQTVVPRKREESWKVQPGTDASQRSTITSKRGRRHVVRSAYSVSGESVDPETLRTRYLFGRPFRKSRRGDGEREG</sequence>
<proteinExistence type="predicted"/>
<dbReference type="SMART" id="SM00903">
    <property type="entry name" value="Flavin_Reduct"/>
    <property type="match status" value="1"/>
</dbReference>
<dbReference type="GO" id="GO:0010181">
    <property type="term" value="F:FMN binding"/>
    <property type="evidence" value="ECO:0007669"/>
    <property type="project" value="InterPro"/>
</dbReference>
<feature type="region of interest" description="Disordered" evidence="2">
    <location>
        <begin position="45"/>
        <end position="116"/>
    </location>
</feature>
<dbReference type="OrthoDB" id="2015405at2759"/>
<dbReference type="InterPro" id="IPR012349">
    <property type="entry name" value="Split_barrel_FMN-bd"/>
</dbReference>
<feature type="compositionally biased region" description="Polar residues" evidence="2">
    <location>
        <begin position="792"/>
        <end position="801"/>
    </location>
</feature>
<dbReference type="Proteomes" id="UP000800040">
    <property type="component" value="Unassembled WGS sequence"/>
</dbReference>
<evidence type="ECO:0000313" key="4">
    <source>
        <dbReference type="EMBL" id="KAF1839636.1"/>
    </source>
</evidence>
<dbReference type="EMBL" id="ML975244">
    <property type="protein sequence ID" value="KAF1839636.1"/>
    <property type="molecule type" value="Genomic_DNA"/>
</dbReference>
<organism evidence="4 5">
    <name type="scientific">Decorospora gaudefroyi</name>
    <dbReference type="NCBI Taxonomy" id="184978"/>
    <lineage>
        <taxon>Eukaryota</taxon>
        <taxon>Fungi</taxon>
        <taxon>Dikarya</taxon>
        <taxon>Ascomycota</taxon>
        <taxon>Pezizomycotina</taxon>
        <taxon>Dothideomycetes</taxon>
        <taxon>Pleosporomycetidae</taxon>
        <taxon>Pleosporales</taxon>
        <taxon>Pleosporineae</taxon>
        <taxon>Pleosporaceae</taxon>
        <taxon>Decorospora</taxon>
    </lineage>
</organism>
<dbReference type="Pfam" id="PF01613">
    <property type="entry name" value="Flavin_Reduct"/>
    <property type="match status" value="1"/>
</dbReference>